<reference evidence="2 3" key="1">
    <citation type="journal article" date="2017" name="Curr. Biol.">
        <title>Genome architecture and evolution of a unichromosomal asexual nematode.</title>
        <authorList>
            <person name="Fradin H."/>
            <person name="Zegar C."/>
            <person name="Gutwein M."/>
            <person name="Lucas J."/>
            <person name="Kovtun M."/>
            <person name="Corcoran D."/>
            <person name="Baugh L.R."/>
            <person name="Kiontke K."/>
            <person name="Gunsalus K."/>
            <person name="Fitch D.H."/>
            <person name="Piano F."/>
        </authorList>
    </citation>
    <scope>NUCLEOTIDE SEQUENCE [LARGE SCALE GENOMIC DNA]</scope>
    <source>
        <strain evidence="2">PF1309</strain>
    </source>
</reference>
<feature type="compositionally biased region" description="Polar residues" evidence="1">
    <location>
        <begin position="483"/>
        <end position="493"/>
    </location>
</feature>
<dbReference type="AlphaFoldDB" id="A0A2A2JNW9"/>
<comment type="caution">
    <text evidence="2">The sequence shown here is derived from an EMBL/GenBank/DDBJ whole genome shotgun (WGS) entry which is preliminary data.</text>
</comment>
<accession>A0A2A2JNW9</accession>
<organism evidence="2 3">
    <name type="scientific">Diploscapter pachys</name>
    <dbReference type="NCBI Taxonomy" id="2018661"/>
    <lineage>
        <taxon>Eukaryota</taxon>
        <taxon>Metazoa</taxon>
        <taxon>Ecdysozoa</taxon>
        <taxon>Nematoda</taxon>
        <taxon>Chromadorea</taxon>
        <taxon>Rhabditida</taxon>
        <taxon>Rhabditina</taxon>
        <taxon>Rhabditomorpha</taxon>
        <taxon>Rhabditoidea</taxon>
        <taxon>Rhabditidae</taxon>
        <taxon>Diploscapter</taxon>
    </lineage>
</organism>
<proteinExistence type="predicted"/>
<name>A0A2A2JNW9_9BILA</name>
<protein>
    <submittedName>
        <fullName evidence="2">Uncharacterized protein</fullName>
    </submittedName>
</protein>
<sequence length="493" mass="56354">MLIFLQSPEMIGYILPDLPEIYGQCSTSLPPLAVHLHFVSLAVSWKKVKNAESDYTSPSRIAQLRVLCVCNKNVKENQFQERNEMLQVSYISPRSEDAAPLELTDDQKPNLNACVLEILKSNPSNYYNTRIAPIVRAHLIAHSAEYHTTADQIELVKDKDLHGQFLKKANLTGPHNTIISNHDQKERQLPGHIRIQQITNDREFWVTLFGKDRLGLFVMSEDILWILPHLPTKKNNKVQFKVGNFIVRLRLIKLKKKLHYSVQVVEVYIMSNSAASLSSVSIINWHTIDPTGENSFFDEPFTIMRLAMEMGVQTIIFRNWSNTAHRRYLTFYFLSRLRASIVTAIQPSKCTITSILEEDLHNNESIPIGLLTSFNFLYIARVMVEWYVHENLYQKKTAQEWSVRASAVLHELSAPNLPESTQSLHVEDSEMHTAITAETVTLSKRSKLKASLEMVALSVLRSRKSNKKELTSKPPSKARNRKPNNISQTPTGR</sequence>
<gene>
    <name evidence="2" type="ORF">WR25_25469</name>
</gene>
<keyword evidence="3" id="KW-1185">Reference proteome</keyword>
<evidence type="ECO:0000313" key="2">
    <source>
        <dbReference type="EMBL" id="PAV63347.1"/>
    </source>
</evidence>
<feature type="region of interest" description="Disordered" evidence="1">
    <location>
        <begin position="463"/>
        <end position="493"/>
    </location>
</feature>
<evidence type="ECO:0000256" key="1">
    <source>
        <dbReference type="SAM" id="MobiDB-lite"/>
    </source>
</evidence>
<evidence type="ECO:0000313" key="3">
    <source>
        <dbReference type="Proteomes" id="UP000218231"/>
    </source>
</evidence>
<dbReference type="EMBL" id="LIAE01010316">
    <property type="protein sequence ID" value="PAV63347.1"/>
    <property type="molecule type" value="Genomic_DNA"/>
</dbReference>
<dbReference type="Proteomes" id="UP000218231">
    <property type="component" value="Unassembled WGS sequence"/>
</dbReference>